<feature type="transmembrane region" description="Helical" evidence="1">
    <location>
        <begin position="143"/>
        <end position="164"/>
    </location>
</feature>
<protein>
    <submittedName>
        <fullName evidence="2">Gx transporter family protein</fullName>
    </submittedName>
</protein>
<dbReference type="EMBL" id="DXBB01000007">
    <property type="protein sequence ID" value="HIZ72049.1"/>
    <property type="molecule type" value="Genomic_DNA"/>
</dbReference>
<keyword evidence="1" id="KW-0472">Membrane</keyword>
<dbReference type="Proteomes" id="UP000824102">
    <property type="component" value="Unassembled WGS sequence"/>
</dbReference>
<feature type="transmembrane region" description="Helical" evidence="1">
    <location>
        <begin position="111"/>
        <end position="131"/>
    </location>
</feature>
<dbReference type="PIRSF" id="PIRSF027391">
    <property type="entry name" value="Hpre_diP_synt_I"/>
    <property type="match status" value="1"/>
</dbReference>
<dbReference type="Pfam" id="PF07456">
    <property type="entry name" value="Hpre_diP_synt_I"/>
    <property type="match status" value="1"/>
</dbReference>
<name>A0A9D2G2U1_9FIRM</name>
<dbReference type="Gene3D" id="1.10.1760.20">
    <property type="match status" value="1"/>
</dbReference>
<gene>
    <name evidence="2" type="ORF">H9964_00550</name>
</gene>
<proteinExistence type="predicted"/>
<comment type="caution">
    <text evidence="2">The sequence shown here is derived from an EMBL/GenBank/DDBJ whole genome shotgun (WGS) entry which is preliminary data.</text>
</comment>
<keyword evidence="1" id="KW-1133">Transmembrane helix</keyword>
<keyword evidence="1" id="KW-0812">Transmembrane</keyword>
<reference evidence="2" key="2">
    <citation type="submission" date="2021-04" db="EMBL/GenBank/DDBJ databases">
        <authorList>
            <person name="Gilroy R."/>
        </authorList>
    </citation>
    <scope>NUCLEOTIDE SEQUENCE</scope>
    <source>
        <strain evidence="2">ChiW7-2402</strain>
    </source>
</reference>
<feature type="transmembrane region" description="Helical" evidence="1">
    <location>
        <begin position="51"/>
        <end position="72"/>
    </location>
</feature>
<accession>A0A9D2G2U1</accession>
<evidence type="ECO:0000313" key="2">
    <source>
        <dbReference type="EMBL" id="HIZ72049.1"/>
    </source>
</evidence>
<dbReference type="InterPro" id="IPR010898">
    <property type="entry name" value="Hpre_diP_synth_I"/>
</dbReference>
<evidence type="ECO:0000256" key="1">
    <source>
        <dbReference type="SAM" id="Phobius"/>
    </source>
</evidence>
<organism evidence="2 3">
    <name type="scientific">Candidatus Gallimonas intestinavium</name>
    <dbReference type="NCBI Taxonomy" id="2838603"/>
    <lineage>
        <taxon>Bacteria</taxon>
        <taxon>Bacillati</taxon>
        <taxon>Bacillota</taxon>
        <taxon>Clostridia</taxon>
        <taxon>Candidatus Gallimonas</taxon>
    </lineage>
</organism>
<dbReference type="AlphaFoldDB" id="A0A9D2G2U1"/>
<evidence type="ECO:0000313" key="3">
    <source>
        <dbReference type="Proteomes" id="UP000824102"/>
    </source>
</evidence>
<reference evidence="2" key="1">
    <citation type="journal article" date="2021" name="PeerJ">
        <title>Extensive microbial diversity within the chicken gut microbiome revealed by metagenomics and culture.</title>
        <authorList>
            <person name="Gilroy R."/>
            <person name="Ravi A."/>
            <person name="Getino M."/>
            <person name="Pursley I."/>
            <person name="Horton D.L."/>
            <person name="Alikhan N.F."/>
            <person name="Baker D."/>
            <person name="Gharbi K."/>
            <person name="Hall N."/>
            <person name="Watson M."/>
            <person name="Adriaenssens E.M."/>
            <person name="Foster-Nyarko E."/>
            <person name="Jarju S."/>
            <person name="Secka A."/>
            <person name="Antonio M."/>
            <person name="Oren A."/>
            <person name="Chaudhuri R.R."/>
            <person name="La Ragione R."/>
            <person name="Hildebrand F."/>
            <person name="Pallen M.J."/>
        </authorList>
    </citation>
    <scope>NUCLEOTIDE SEQUENCE</scope>
    <source>
        <strain evidence="2">ChiW7-2402</strain>
    </source>
</reference>
<sequence length="186" mass="19307">MLSRPRFSSGRLAVLGVLAALSLAVHTLESVFPPLFGIPGAKLGLANLFSMLALVLYGPLDAALILLARTLLGAAIAGNASSLLFSLSGGGVSLLLAIVLVRFLVPRVSYLAVNIAAAVVHNAVQVIVYVLETSTPANFVLLPYFALVGVLSGTAVAAVGLLLLERIPERIFYPNHKRSDPPGGVT</sequence>
<feature type="transmembrane region" description="Helical" evidence="1">
    <location>
        <begin position="84"/>
        <end position="105"/>
    </location>
</feature>
<dbReference type="InterPro" id="IPR014535">
    <property type="entry name" value="Hpre_diP_synt_I"/>
</dbReference>